<organism evidence="3 4">
    <name type="scientific">Akkermansia glycaniphila</name>
    <dbReference type="NCBI Taxonomy" id="1679444"/>
    <lineage>
        <taxon>Bacteria</taxon>
        <taxon>Pseudomonadati</taxon>
        <taxon>Verrucomicrobiota</taxon>
        <taxon>Verrucomicrobiia</taxon>
        <taxon>Verrucomicrobiales</taxon>
        <taxon>Akkermansiaceae</taxon>
        <taxon>Akkermansia</taxon>
    </lineage>
</organism>
<dbReference type="InterPro" id="IPR013830">
    <property type="entry name" value="SGNH_hydro"/>
</dbReference>
<gene>
    <name evidence="3" type="ORF">PYTT_0320</name>
</gene>
<dbReference type="Proteomes" id="UP000176204">
    <property type="component" value="Chromosome I"/>
</dbReference>
<keyword evidence="3" id="KW-0378">Hydrolase</keyword>
<reference evidence="4" key="1">
    <citation type="submission" date="2016-09" db="EMBL/GenBank/DDBJ databases">
        <authorList>
            <person name="Koehorst J."/>
        </authorList>
    </citation>
    <scope>NUCLEOTIDE SEQUENCE [LARGE SCALE GENOMIC DNA]</scope>
</reference>
<keyword evidence="4" id="KW-1185">Reference proteome</keyword>
<dbReference type="PANTHER" id="PTHR30383">
    <property type="entry name" value="THIOESTERASE 1/PROTEASE 1/LYSOPHOSPHOLIPASE L1"/>
    <property type="match status" value="1"/>
</dbReference>
<dbReference type="PANTHER" id="PTHR30383:SF32">
    <property type="entry name" value="SGNH-HYDROLASE"/>
    <property type="match status" value="1"/>
</dbReference>
<dbReference type="EMBL" id="LT629973">
    <property type="protein sequence ID" value="SEH73409.1"/>
    <property type="molecule type" value="Genomic_DNA"/>
</dbReference>
<evidence type="ECO:0000259" key="2">
    <source>
        <dbReference type="Pfam" id="PF13472"/>
    </source>
</evidence>
<dbReference type="SUPFAM" id="SSF52266">
    <property type="entry name" value="SGNH hydrolase"/>
    <property type="match status" value="1"/>
</dbReference>
<evidence type="ECO:0000313" key="4">
    <source>
        <dbReference type="Proteomes" id="UP000176204"/>
    </source>
</evidence>
<dbReference type="Gene3D" id="3.40.50.1110">
    <property type="entry name" value="SGNH hydrolase"/>
    <property type="match status" value="1"/>
</dbReference>
<feature type="signal peptide" evidence="1">
    <location>
        <begin position="1"/>
        <end position="22"/>
    </location>
</feature>
<keyword evidence="1" id="KW-0732">Signal</keyword>
<evidence type="ECO:0000256" key="1">
    <source>
        <dbReference type="SAM" id="SignalP"/>
    </source>
</evidence>
<dbReference type="KEGG" id="agl:PYTT_0320"/>
<dbReference type="AlphaFoldDB" id="A0A1C7PET2"/>
<dbReference type="RefSeq" id="WP_067772762.1">
    <property type="nucleotide sequence ID" value="NZ_LIGX01000002.1"/>
</dbReference>
<feature type="chain" id="PRO_5014266592" evidence="1">
    <location>
        <begin position="23"/>
        <end position="249"/>
    </location>
</feature>
<dbReference type="InterPro" id="IPR051532">
    <property type="entry name" value="Ester_Hydrolysis_Enzymes"/>
</dbReference>
<dbReference type="InterPro" id="IPR036514">
    <property type="entry name" value="SGNH_hydro_sf"/>
</dbReference>
<feature type="domain" description="SGNH hydrolase-type esterase" evidence="2">
    <location>
        <begin position="59"/>
        <end position="232"/>
    </location>
</feature>
<dbReference type="GO" id="GO:0004622">
    <property type="term" value="F:phosphatidylcholine lysophospholipase activity"/>
    <property type="evidence" value="ECO:0007669"/>
    <property type="project" value="TreeGrafter"/>
</dbReference>
<dbReference type="OrthoDB" id="2513075at2"/>
<proteinExistence type="predicted"/>
<name>A0A1C7PET2_9BACT</name>
<protein>
    <submittedName>
        <fullName evidence="3">Sgnh hydrolase-type esterase domain</fullName>
    </submittedName>
</protein>
<accession>A0A1C7PET2</accession>
<sequence length="249" mass="27564">MNSSTISLLLPAALVCCTTANALPSSLKPEPHQRDPYNWQARHESIVERHKTVKPEYVVIGDSITHRWGGDPVDTDRKMGRPGAAYWDDLFQSHTATNMGFGFDYVDNAYYRVQHGELDGTSPRVIVLLIGTNNLGHRKDTAEQCAANVKAFVQLLRTKCPSSKILILGILPRKEEQLAPVISKTNALVSKLQNRKNIFFRDISPAFTAPGSTLASPALFSDTVHPNAAGYAKLTEQLKPILKQIDPQY</sequence>
<dbReference type="STRING" id="1679444.PYTT_0320"/>
<evidence type="ECO:0000313" key="3">
    <source>
        <dbReference type="EMBL" id="SEH73409.1"/>
    </source>
</evidence>
<dbReference type="Pfam" id="PF13472">
    <property type="entry name" value="Lipase_GDSL_2"/>
    <property type="match status" value="1"/>
</dbReference>